<dbReference type="Pfam" id="PF09983">
    <property type="entry name" value="JetD_C"/>
    <property type="match status" value="1"/>
</dbReference>
<proteinExistence type="predicted"/>
<protein>
    <submittedName>
        <fullName evidence="2">DUF2220 domain-containing protein</fullName>
    </submittedName>
</protein>
<reference evidence="2" key="1">
    <citation type="submission" date="2022-05" db="EMBL/GenBank/DDBJ databases">
        <title>Schlegelella sp. nov., isolated from mangrove soil.</title>
        <authorList>
            <person name="Liu Y."/>
            <person name="Ge X."/>
            <person name="Liu W."/>
        </authorList>
    </citation>
    <scope>NUCLEOTIDE SEQUENCE</scope>
    <source>
        <strain evidence="2">S2-27</strain>
    </source>
</reference>
<accession>A0ABT0YN24</accession>
<evidence type="ECO:0000313" key="3">
    <source>
        <dbReference type="Proteomes" id="UP001165541"/>
    </source>
</evidence>
<comment type="caution">
    <text evidence="2">The sequence shown here is derived from an EMBL/GenBank/DDBJ whole genome shotgun (WGS) entry which is preliminary data.</text>
</comment>
<sequence>MNALARTALGALLKQADRSSAGVTRKKPCLTARHLKGYKALKTLAEKDDFEAALKHAQAQGAVKLRWPAGQRDGFIERVELANIHLLAALLETQAAVDVVGAAANLLSGYSGKFPVLEDVVGRWSSLKKVRGTGPGDSADWADACVAILACRASVAQGQLETAVRDASARIFRNSKRLEGLVPALDVLLSGSIDEPPREAMEVLQELGLFKEPQPVRLAGNVVIRRERVTAVLDTPYTALPAQTILGLASVPARVVSIENLTTFSGLARAAQSATELLIYTGGMPSPSWSAMYERLLVTLPTNVEICHWGDVDEGGYRIAAFIARIAQKHGRRLVPWKMRPSELLESQRRMAHPEVVERMRRYAQAAGWPDIADDLDKHPFIAEQEG</sequence>
<organism evidence="2 3">
    <name type="scientific">Caldimonas mangrovi</name>
    <dbReference type="NCBI Taxonomy" id="2944811"/>
    <lineage>
        <taxon>Bacteria</taxon>
        <taxon>Pseudomonadati</taxon>
        <taxon>Pseudomonadota</taxon>
        <taxon>Betaproteobacteria</taxon>
        <taxon>Burkholderiales</taxon>
        <taxon>Sphaerotilaceae</taxon>
        <taxon>Caldimonas</taxon>
    </lineage>
</organism>
<evidence type="ECO:0000259" key="1">
    <source>
        <dbReference type="Pfam" id="PF09983"/>
    </source>
</evidence>
<dbReference type="Proteomes" id="UP001165541">
    <property type="component" value="Unassembled WGS sequence"/>
</dbReference>
<dbReference type="InterPro" id="IPR024534">
    <property type="entry name" value="JetD_C"/>
</dbReference>
<dbReference type="EMBL" id="JAMKFE010000005">
    <property type="protein sequence ID" value="MCM5680112.1"/>
    <property type="molecule type" value="Genomic_DNA"/>
</dbReference>
<name>A0ABT0YN24_9BURK</name>
<keyword evidence="3" id="KW-1185">Reference proteome</keyword>
<dbReference type="RefSeq" id="WP_251778416.1">
    <property type="nucleotide sequence ID" value="NZ_JAMKFE010000005.1"/>
</dbReference>
<evidence type="ECO:0000313" key="2">
    <source>
        <dbReference type="EMBL" id="MCM5680112.1"/>
    </source>
</evidence>
<feature type="domain" description="Wadjet protein JetD C-terminal" evidence="1">
    <location>
        <begin position="233"/>
        <end position="356"/>
    </location>
</feature>
<gene>
    <name evidence="2" type="ORF">M8A51_11265</name>
</gene>